<keyword evidence="3" id="KW-1185">Reference proteome</keyword>
<keyword evidence="1" id="KW-1133">Transmembrane helix</keyword>
<comment type="caution">
    <text evidence="2">The sequence shown here is derived from an EMBL/GenBank/DDBJ whole genome shotgun (WGS) entry which is preliminary data.</text>
</comment>
<dbReference type="Proteomes" id="UP000682134">
    <property type="component" value="Unassembled WGS sequence"/>
</dbReference>
<dbReference type="EMBL" id="JAGIYQ010000005">
    <property type="protein sequence ID" value="MBP0725367.1"/>
    <property type="molecule type" value="Genomic_DNA"/>
</dbReference>
<dbReference type="RefSeq" id="WP_209404854.1">
    <property type="nucleotide sequence ID" value="NZ_JAGIYQ010000005.1"/>
</dbReference>
<evidence type="ECO:0008006" key="4">
    <source>
        <dbReference type="Google" id="ProtNLM"/>
    </source>
</evidence>
<evidence type="ECO:0000313" key="3">
    <source>
        <dbReference type="Proteomes" id="UP000682134"/>
    </source>
</evidence>
<protein>
    <recommendedName>
        <fullName evidence="4">CcmD family protein</fullName>
    </recommendedName>
</protein>
<accession>A0A940NJM0</accession>
<proteinExistence type="predicted"/>
<dbReference type="AlphaFoldDB" id="A0A940NJM0"/>
<evidence type="ECO:0000313" key="2">
    <source>
        <dbReference type="EMBL" id="MBP0725367.1"/>
    </source>
</evidence>
<gene>
    <name evidence="2" type="ORF">J5Y03_09225</name>
</gene>
<keyword evidence="1" id="KW-0812">Transmembrane</keyword>
<feature type="transmembrane region" description="Helical" evidence="1">
    <location>
        <begin position="6"/>
        <end position="24"/>
    </location>
</feature>
<evidence type="ECO:0000256" key="1">
    <source>
        <dbReference type="SAM" id="Phobius"/>
    </source>
</evidence>
<name>A0A940NJM0_9BACI</name>
<keyword evidence="1" id="KW-0472">Membrane</keyword>
<organism evidence="2 3">
    <name type="scientific">Gottfriedia endophytica</name>
    <dbReference type="NCBI Taxonomy" id="2820819"/>
    <lineage>
        <taxon>Bacteria</taxon>
        <taxon>Bacillati</taxon>
        <taxon>Bacillota</taxon>
        <taxon>Bacilli</taxon>
        <taxon>Bacillales</taxon>
        <taxon>Bacillaceae</taxon>
        <taxon>Gottfriedia</taxon>
    </lineage>
</organism>
<sequence length="51" mass="6200">MFGESFVYTIIILLVWIWLFYIVITTKKEVRELRNLLNAHMSELKKSVREK</sequence>
<reference evidence="2" key="1">
    <citation type="submission" date="2021-04" db="EMBL/GenBank/DDBJ databases">
        <title>Genome seq and assembly of Bacillus sp.</title>
        <authorList>
            <person name="Chhetri G."/>
        </authorList>
    </citation>
    <scope>NUCLEOTIDE SEQUENCE</scope>
    <source>
        <strain evidence="2">RG28</strain>
    </source>
</reference>